<keyword evidence="2" id="KW-1003">Cell membrane</keyword>
<organism evidence="8 9">
    <name type="scientific">Morganella psychrotolerans</name>
    <dbReference type="NCBI Taxonomy" id="368603"/>
    <lineage>
        <taxon>Bacteria</taxon>
        <taxon>Pseudomonadati</taxon>
        <taxon>Pseudomonadota</taxon>
        <taxon>Gammaproteobacteria</taxon>
        <taxon>Enterobacterales</taxon>
        <taxon>Morganellaceae</taxon>
        <taxon>Morganella</taxon>
    </lineage>
</organism>
<reference evidence="8 9" key="1">
    <citation type="submission" date="2019-09" db="EMBL/GenBank/DDBJ databases">
        <title>Draft genome sequence of various Type strains from the CCUG.</title>
        <authorList>
            <person name="Pineiro-Iglesias B."/>
            <person name="Tunovic T."/>
            <person name="Unosson C."/>
            <person name="Inganas E."/>
            <person name="Ohlen M."/>
            <person name="Cardew S."/>
            <person name="Jensie-Markopoulos S."/>
            <person name="Salva-Serra F."/>
            <person name="Jaen-Luchoro D."/>
            <person name="Karlsson R."/>
            <person name="Svensson-Stadler L."/>
            <person name="Chun J."/>
            <person name="Moore E."/>
        </authorList>
    </citation>
    <scope>NUCLEOTIDE SEQUENCE [LARGE SCALE GENOMIC DNA]</scope>
    <source>
        <strain evidence="8 9">CCUG 53682T</strain>
    </source>
</reference>
<proteinExistence type="predicted"/>
<keyword evidence="6" id="KW-1133">Transmembrane helix</keyword>
<dbReference type="GO" id="GO:0006508">
    <property type="term" value="P:proteolysis"/>
    <property type="evidence" value="ECO:0007669"/>
    <property type="project" value="UniProtKB-KW"/>
</dbReference>
<dbReference type="AlphaFoldDB" id="A0A5M9R3D0"/>
<evidence type="ECO:0000256" key="3">
    <source>
        <dbReference type="ARBA" id="ARBA00022670"/>
    </source>
</evidence>
<evidence type="ECO:0000256" key="4">
    <source>
        <dbReference type="ARBA" id="ARBA00022692"/>
    </source>
</evidence>
<dbReference type="InterPro" id="IPR026392">
    <property type="entry name" value="Exo/Archaeosortase_dom"/>
</dbReference>
<evidence type="ECO:0000256" key="5">
    <source>
        <dbReference type="ARBA" id="ARBA00022801"/>
    </source>
</evidence>
<comment type="subcellular location">
    <subcellularLocation>
        <location evidence="1">Cell membrane</location>
        <topology evidence="1">Multi-pass membrane protein</topology>
    </subcellularLocation>
</comment>
<dbReference type="GO" id="GO:0005886">
    <property type="term" value="C:plasma membrane"/>
    <property type="evidence" value="ECO:0007669"/>
    <property type="project" value="UniProtKB-SubCell"/>
</dbReference>
<comment type="caution">
    <text evidence="8">The sequence shown here is derived from an EMBL/GenBank/DDBJ whole genome shotgun (WGS) entry which is preliminary data.</text>
</comment>
<evidence type="ECO:0000313" key="9">
    <source>
        <dbReference type="Proteomes" id="UP000322181"/>
    </source>
</evidence>
<protein>
    <submittedName>
        <fullName evidence="8">Uncharacterized protein</fullName>
    </submittedName>
</protein>
<dbReference type="GO" id="GO:0008233">
    <property type="term" value="F:peptidase activity"/>
    <property type="evidence" value="ECO:0007669"/>
    <property type="project" value="UniProtKB-KW"/>
</dbReference>
<dbReference type="EMBL" id="VXKB01000004">
    <property type="protein sequence ID" value="KAA8714386.1"/>
    <property type="molecule type" value="Genomic_DNA"/>
</dbReference>
<evidence type="ECO:0000313" key="8">
    <source>
        <dbReference type="EMBL" id="KAA8714386.1"/>
    </source>
</evidence>
<sequence>MTGISISPAINTHRILFISFSARHWFTEFCKFLHKALNSAFFVPAILCSKPRY</sequence>
<keyword evidence="3" id="KW-0645">Protease</keyword>
<keyword evidence="5" id="KW-0378">Hydrolase</keyword>
<keyword evidence="7" id="KW-0472">Membrane</keyword>
<evidence type="ECO:0000256" key="1">
    <source>
        <dbReference type="ARBA" id="ARBA00004651"/>
    </source>
</evidence>
<evidence type="ECO:0000256" key="7">
    <source>
        <dbReference type="ARBA" id="ARBA00023136"/>
    </source>
</evidence>
<dbReference type="NCBIfam" id="TIGR04178">
    <property type="entry name" value="exo_archaeo"/>
    <property type="match status" value="1"/>
</dbReference>
<evidence type="ECO:0000256" key="6">
    <source>
        <dbReference type="ARBA" id="ARBA00022989"/>
    </source>
</evidence>
<dbReference type="Proteomes" id="UP000322181">
    <property type="component" value="Unassembled WGS sequence"/>
</dbReference>
<evidence type="ECO:0000256" key="2">
    <source>
        <dbReference type="ARBA" id="ARBA00022475"/>
    </source>
</evidence>
<accession>A0A5M9R3D0</accession>
<gene>
    <name evidence="8" type="ORF">F4V73_14385</name>
</gene>
<name>A0A5M9R3D0_9GAMM</name>
<keyword evidence="4" id="KW-0812">Transmembrane</keyword>